<feature type="coiled-coil region" evidence="1">
    <location>
        <begin position="47"/>
        <end position="81"/>
    </location>
</feature>
<keyword evidence="1" id="KW-0175">Coiled coil</keyword>
<protein>
    <submittedName>
        <fullName evidence="2">Uncharacterized protein</fullName>
    </submittedName>
</protein>
<proteinExistence type="predicted"/>
<evidence type="ECO:0000256" key="1">
    <source>
        <dbReference type="SAM" id="Coils"/>
    </source>
</evidence>
<dbReference type="EMBL" id="CM003381">
    <property type="protein sequence ID" value="KOM57416.1"/>
    <property type="molecule type" value="Genomic_DNA"/>
</dbReference>
<accession>A0A0L9VQR6</accession>
<sequence>MSGGNIKWKTPEEATDIIENMATSDNELHSERGAPMQQKGVLHLQTHDALLAQNKILTQQLETLTKTLAQLLKELKSAAQVQTQLCELCGGDHVNGQCALPVEAVEDVNFRK</sequence>
<organism evidence="2 3">
    <name type="scientific">Phaseolus angularis</name>
    <name type="common">Azuki bean</name>
    <name type="synonym">Vigna angularis</name>
    <dbReference type="NCBI Taxonomy" id="3914"/>
    <lineage>
        <taxon>Eukaryota</taxon>
        <taxon>Viridiplantae</taxon>
        <taxon>Streptophyta</taxon>
        <taxon>Embryophyta</taxon>
        <taxon>Tracheophyta</taxon>
        <taxon>Spermatophyta</taxon>
        <taxon>Magnoliopsida</taxon>
        <taxon>eudicotyledons</taxon>
        <taxon>Gunneridae</taxon>
        <taxon>Pentapetalae</taxon>
        <taxon>rosids</taxon>
        <taxon>fabids</taxon>
        <taxon>Fabales</taxon>
        <taxon>Fabaceae</taxon>
        <taxon>Papilionoideae</taxon>
        <taxon>50 kb inversion clade</taxon>
        <taxon>NPAAA clade</taxon>
        <taxon>indigoferoid/millettioid clade</taxon>
        <taxon>Phaseoleae</taxon>
        <taxon>Vigna</taxon>
    </lineage>
</organism>
<evidence type="ECO:0000313" key="2">
    <source>
        <dbReference type="EMBL" id="KOM57416.1"/>
    </source>
</evidence>
<gene>
    <name evidence="2" type="ORF">LR48_Vigan11g044900</name>
</gene>
<name>A0A0L9VQR6_PHAAN</name>
<reference evidence="3" key="1">
    <citation type="journal article" date="2015" name="Proc. Natl. Acad. Sci. U.S.A.">
        <title>Genome sequencing of adzuki bean (Vigna angularis) provides insight into high starch and low fat accumulation and domestication.</title>
        <authorList>
            <person name="Yang K."/>
            <person name="Tian Z."/>
            <person name="Chen C."/>
            <person name="Luo L."/>
            <person name="Zhao B."/>
            <person name="Wang Z."/>
            <person name="Yu L."/>
            <person name="Li Y."/>
            <person name="Sun Y."/>
            <person name="Li W."/>
            <person name="Chen Y."/>
            <person name="Li Y."/>
            <person name="Zhang Y."/>
            <person name="Ai D."/>
            <person name="Zhao J."/>
            <person name="Shang C."/>
            <person name="Ma Y."/>
            <person name="Wu B."/>
            <person name="Wang M."/>
            <person name="Gao L."/>
            <person name="Sun D."/>
            <person name="Zhang P."/>
            <person name="Guo F."/>
            <person name="Wang W."/>
            <person name="Li Y."/>
            <person name="Wang J."/>
            <person name="Varshney R.K."/>
            <person name="Wang J."/>
            <person name="Ling H.Q."/>
            <person name="Wan P."/>
        </authorList>
    </citation>
    <scope>NUCLEOTIDE SEQUENCE</scope>
    <source>
        <strain evidence="3">cv. Jingnong 6</strain>
    </source>
</reference>
<evidence type="ECO:0000313" key="3">
    <source>
        <dbReference type="Proteomes" id="UP000053144"/>
    </source>
</evidence>
<dbReference type="Proteomes" id="UP000053144">
    <property type="component" value="Chromosome 11"/>
</dbReference>
<dbReference type="Gramene" id="KOM57416">
    <property type="protein sequence ID" value="KOM57416"/>
    <property type="gene ID" value="LR48_Vigan11g044900"/>
</dbReference>
<dbReference type="AlphaFoldDB" id="A0A0L9VQR6"/>
<dbReference type="OMA" id="ERGAPMQ"/>